<protein>
    <submittedName>
        <fullName evidence="2">Uncharacterized protein</fullName>
    </submittedName>
</protein>
<evidence type="ECO:0000256" key="1">
    <source>
        <dbReference type="SAM" id="MobiDB-lite"/>
    </source>
</evidence>
<feature type="region of interest" description="Disordered" evidence="1">
    <location>
        <begin position="173"/>
        <end position="199"/>
    </location>
</feature>
<proteinExistence type="predicted"/>
<dbReference type="AlphaFoldDB" id="A0A448ZFT0"/>
<name>A0A448ZFT0_9STRA</name>
<feature type="region of interest" description="Disordered" evidence="1">
    <location>
        <begin position="1"/>
        <end position="48"/>
    </location>
</feature>
<keyword evidence="3" id="KW-1185">Reference proteome</keyword>
<dbReference type="OrthoDB" id="48180at2759"/>
<dbReference type="EMBL" id="CAACVS010000313">
    <property type="protein sequence ID" value="VEU40888.1"/>
    <property type="molecule type" value="Genomic_DNA"/>
</dbReference>
<gene>
    <name evidence="2" type="ORF">PSNMU_V1.4_AUG-EV-PASAV3_0078000</name>
</gene>
<organism evidence="2 3">
    <name type="scientific">Pseudo-nitzschia multistriata</name>
    <dbReference type="NCBI Taxonomy" id="183589"/>
    <lineage>
        <taxon>Eukaryota</taxon>
        <taxon>Sar</taxon>
        <taxon>Stramenopiles</taxon>
        <taxon>Ochrophyta</taxon>
        <taxon>Bacillariophyta</taxon>
        <taxon>Bacillariophyceae</taxon>
        <taxon>Bacillariophycidae</taxon>
        <taxon>Bacillariales</taxon>
        <taxon>Bacillariaceae</taxon>
        <taxon>Pseudo-nitzschia</taxon>
    </lineage>
</organism>
<dbReference type="Proteomes" id="UP000291116">
    <property type="component" value="Unassembled WGS sequence"/>
</dbReference>
<feature type="compositionally biased region" description="Basic residues" evidence="1">
    <location>
        <begin position="173"/>
        <end position="189"/>
    </location>
</feature>
<sequence length="199" mass="23041">MSETTSTEPKPTAAMAKRGTKSEEKVKPDTDQNLCTATNNTNDQPSLNKKSVRFGSVFVRLYGITIGCNPATSLGASVCLTWDYDELLPEPLDTREGKKPKRKKNTSPSTFYLSYYRREGILKRAGFSKEDFDRHEKLIQRDRLKRKISTYQCYPILFAKSFGLSRARRKSRTFVKKYRKEKRNKKKQTINKPKEQARQ</sequence>
<evidence type="ECO:0000313" key="3">
    <source>
        <dbReference type="Proteomes" id="UP000291116"/>
    </source>
</evidence>
<feature type="compositionally biased region" description="Polar residues" evidence="1">
    <location>
        <begin position="31"/>
        <end position="48"/>
    </location>
</feature>
<accession>A0A448ZFT0</accession>
<evidence type="ECO:0000313" key="2">
    <source>
        <dbReference type="EMBL" id="VEU40888.1"/>
    </source>
</evidence>
<feature type="compositionally biased region" description="Basic and acidic residues" evidence="1">
    <location>
        <begin position="20"/>
        <end position="30"/>
    </location>
</feature>
<reference evidence="2 3" key="1">
    <citation type="submission" date="2019-01" db="EMBL/GenBank/DDBJ databases">
        <authorList>
            <person name="Ferrante I. M."/>
        </authorList>
    </citation>
    <scope>NUCLEOTIDE SEQUENCE [LARGE SCALE GENOMIC DNA]</scope>
    <source>
        <strain evidence="2 3">B856</strain>
    </source>
</reference>